<dbReference type="Gene3D" id="3.90.226.10">
    <property type="entry name" value="2-enoyl-CoA Hydratase, Chain A, domain 1"/>
    <property type="match status" value="1"/>
</dbReference>
<dbReference type="InterPro" id="IPR002376">
    <property type="entry name" value="Formyl_transf_N"/>
</dbReference>
<dbReference type="Gene3D" id="3.40.50.12230">
    <property type="match status" value="1"/>
</dbReference>
<feature type="domain" description="Tetrahydrofolate dehydrogenase/cyclohydrolase catalytic" evidence="3">
    <location>
        <begin position="19"/>
        <end position="133"/>
    </location>
</feature>
<dbReference type="InterPro" id="IPR000672">
    <property type="entry name" value="THF_DH/CycHdrlase"/>
</dbReference>
<dbReference type="InterPro" id="IPR046346">
    <property type="entry name" value="Aminoacid_DH-like_N_sf"/>
</dbReference>
<comment type="caution">
    <text evidence="6">The sequence shown here is derived from an EMBL/GenBank/DDBJ whole genome shotgun (WGS) entry which is preliminary data.</text>
</comment>
<evidence type="ECO:0000313" key="7">
    <source>
        <dbReference type="Proteomes" id="UP000789759"/>
    </source>
</evidence>
<dbReference type="SUPFAM" id="SSF53223">
    <property type="entry name" value="Aminoacid dehydrogenase-like, N-terminal domain"/>
    <property type="match status" value="1"/>
</dbReference>
<dbReference type="PRINTS" id="PR00085">
    <property type="entry name" value="THFDHDRGNASE"/>
</dbReference>
<dbReference type="Proteomes" id="UP000789759">
    <property type="component" value="Unassembled WGS sequence"/>
</dbReference>
<dbReference type="SUPFAM" id="SSF51735">
    <property type="entry name" value="NAD(P)-binding Rossmann-fold domains"/>
    <property type="match status" value="1"/>
</dbReference>
<dbReference type="Pfam" id="PF00378">
    <property type="entry name" value="ECH_1"/>
    <property type="match status" value="1"/>
</dbReference>
<dbReference type="InterPro" id="IPR047180">
    <property type="entry name" value="HoxX-like"/>
</dbReference>
<dbReference type="GO" id="GO:0006730">
    <property type="term" value="P:one-carbon metabolic process"/>
    <property type="evidence" value="ECO:0007669"/>
    <property type="project" value="UniProtKB-KW"/>
</dbReference>
<dbReference type="Gene3D" id="3.40.50.10860">
    <property type="entry name" value="Leucine Dehydrogenase, chain A, domain 1"/>
    <property type="match status" value="1"/>
</dbReference>
<dbReference type="SUPFAM" id="SSF53328">
    <property type="entry name" value="Formyltransferase"/>
    <property type="match status" value="1"/>
</dbReference>
<evidence type="ECO:0000259" key="5">
    <source>
        <dbReference type="Pfam" id="PF02911"/>
    </source>
</evidence>
<keyword evidence="7" id="KW-1185">Reference proteome</keyword>
<sequence>MLKRLQSNTYCNKILDCFLVADAIKSTTIEAMKILNTQPKVTIILPTNMAGKARIDSANYVAKKRKVFEQLGIPMQVIKISSQYNEIHVKTIIKDLSNDPSNTGIIVQLPFPSDFSVNKNNILDAIPIYKDIDGLSLCSTGNLFDLNKGIKPATPLGICSIFDYYNIPTEGRHIVIMGKGQLVGQPLACMLMSPPYNATITTCDIHTENIKEITKSADILIVAIGRALHVNEDFVKPGAIVIDAGINKIPSNFTNGNAKIVGDVNHSVYEKCKHYTPVPGGVGLLTVNSLAFNVVNSGILQQGLPYLNLSQLIREKYSIETVKKISLANHQKSFAKATERKKLNLLLFSSAYNGITQRIKNELLRLGHSVTFQIANSDDMMRSAFLQYKPDLIICPTLMKAIPEDIYTKVKCLIVHPGIKGDRGPSSLDWAIIDKKDEWGVTILEADKELDAGAIWASENFLVPNIVTKTHLYNSHVIDIASKMVLECVEKFQISDFKPELLNYNNISVKGRLHETIKQTHYNRQINWKTDTTEIILRKIRAADSQPGVKAEIDLNSQKITRFLYDAHDEKIINKDLAVEPGRILAKRDEAICISTKDGTFWASQLRSLKTKAKPCPFKLPATIQLGELSENIPIIDHEHTLMSPTLDTFREIGFELFNSYGVLYFNFYNGAMNTLQCERLIKAIKKCQKMPIKGLILAGNENNWSNGINLNVIQHATNPSIEAWENIKAINKVVKEIIKLTDIITVAAVQANAGAGGVYLALATDFSFAKPGVVLNPHYKNMGLYGSELHTYTTSKRIEMSILKQLKENANPMLAIEANEIGLFDNLMQKNPKLTFLDNVKGFMDTIVADTSKLMKFIENKQAIRMQDELAKSLDEYEKHELEEMHKDIFENRNNFHEKRYAFVTKSFLNR</sequence>
<dbReference type="InterPro" id="IPR036477">
    <property type="entry name" value="Formyl_transf_N_sf"/>
</dbReference>
<dbReference type="PANTHER" id="PTHR43388">
    <property type="entry name" value="HYDROGENASE MATURATION FACTOR HOXX"/>
    <property type="match status" value="1"/>
</dbReference>
<dbReference type="CDD" id="cd06558">
    <property type="entry name" value="crotonase-like"/>
    <property type="match status" value="1"/>
</dbReference>
<dbReference type="SUPFAM" id="SSF52096">
    <property type="entry name" value="ClpP/crotonase"/>
    <property type="match status" value="1"/>
</dbReference>
<protein>
    <submittedName>
        <fullName evidence="6">10647_t:CDS:1</fullName>
    </submittedName>
</protein>
<dbReference type="Gene3D" id="3.40.50.720">
    <property type="entry name" value="NAD(P)-binding Rossmann-like Domain"/>
    <property type="match status" value="1"/>
</dbReference>
<gene>
    <name evidence="6" type="ORF">CPELLU_LOCUS11104</name>
</gene>
<dbReference type="Pfam" id="PF00551">
    <property type="entry name" value="Formyl_trans_N"/>
    <property type="match status" value="1"/>
</dbReference>
<dbReference type="Pfam" id="PF02911">
    <property type="entry name" value="Formyl_trans_C"/>
    <property type="match status" value="1"/>
</dbReference>
<dbReference type="Pfam" id="PF00763">
    <property type="entry name" value="THF_DHG_CYH"/>
    <property type="match status" value="1"/>
</dbReference>
<dbReference type="CDD" id="cd01080">
    <property type="entry name" value="NAD_bind_m-THF_DH_Cyclohyd"/>
    <property type="match status" value="1"/>
</dbReference>
<dbReference type="InterPro" id="IPR020630">
    <property type="entry name" value="THF_DH/CycHdrlase_cat_dom"/>
</dbReference>
<dbReference type="OrthoDB" id="2343294at2759"/>
<name>A0A9N9HLJ1_9GLOM</name>
<dbReference type="InterPro" id="IPR036291">
    <property type="entry name" value="NAD(P)-bd_dom_sf"/>
</dbReference>
<evidence type="ECO:0000259" key="2">
    <source>
        <dbReference type="Pfam" id="PF00551"/>
    </source>
</evidence>
<dbReference type="Pfam" id="PF02882">
    <property type="entry name" value="THF_DHG_CYH_C"/>
    <property type="match status" value="1"/>
</dbReference>
<feature type="domain" description="Tetrahydrofolate dehydrogenase/cyclohydrolase NAD(P)-binding" evidence="4">
    <location>
        <begin position="152"/>
        <end position="297"/>
    </location>
</feature>
<organism evidence="6 7">
    <name type="scientific">Cetraspora pellucida</name>
    <dbReference type="NCBI Taxonomy" id="1433469"/>
    <lineage>
        <taxon>Eukaryota</taxon>
        <taxon>Fungi</taxon>
        <taxon>Fungi incertae sedis</taxon>
        <taxon>Mucoromycota</taxon>
        <taxon>Glomeromycotina</taxon>
        <taxon>Glomeromycetes</taxon>
        <taxon>Diversisporales</taxon>
        <taxon>Gigasporaceae</taxon>
        <taxon>Cetraspora</taxon>
    </lineage>
</organism>
<dbReference type="InterPro" id="IPR011034">
    <property type="entry name" value="Formyl_transferase-like_C_sf"/>
</dbReference>
<evidence type="ECO:0000259" key="3">
    <source>
        <dbReference type="Pfam" id="PF00763"/>
    </source>
</evidence>
<feature type="domain" description="Formyl transferase C-terminal" evidence="5">
    <location>
        <begin position="523"/>
        <end position="610"/>
    </location>
</feature>
<dbReference type="InterPro" id="IPR020631">
    <property type="entry name" value="THF_DH/CycHdrlase_NAD-bd_dom"/>
</dbReference>
<dbReference type="EMBL" id="CAJVQA010009588">
    <property type="protein sequence ID" value="CAG8687511.1"/>
    <property type="molecule type" value="Genomic_DNA"/>
</dbReference>
<dbReference type="AlphaFoldDB" id="A0A9N9HLJ1"/>
<keyword evidence="1" id="KW-0554">One-carbon metabolism</keyword>
<dbReference type="InterPro" id="IPR001753">
    <property type="entry name" value="Enoyl-CoA_hydra/iso"/>
</dbReference>
<evidence type="ECO:0000256" key="1">
    <source>
        <dbReference type="ARBA" id="ARBA00022563"/>
    </source>
</evidence>
<accession>A0A9N9HLJ1</accession>
<reference evidence="6" key="1">
    <citation type="submission" date="2021-06" db="EMBL/GenBank/DDBJ databases">
        <authorList>
            <person name="Kallberg Y."/>
            <person name="Tangrot J."/>
            <person name="Rosling A."/>
        </authorList>
    </citation>
    <scope>NUCLEOTIDE SEQUENCE</scope>
    <source>
        <strain evidence="6">FL966</strain>
    </source>
</reference>
<dbReference type="HAMAP" id="MF_01576">
    <property type="entry name" value="THF_DHG_CYH"/>
    <property type="match status" value="1"/>
</dbReference>
<dbReference type="PANTHER" id="PTHR43388:SF1">
    <property type="entry name" value="HYDROGENASE MATURATION FACTOR HOXX"/>
    <property type="match status" value="1"/>
</dbReference>
<dbReference type="InterPro" id="IPR005793">
    <property type="entry name" value="Formyl_trans_C"/>
</dbReference>
<proteinExistence type="inferred from homology"/>
<feature type="domain" description="Formyl transferase N-terminal" evidence="2">
    <location>
        <begin position="376"/>
        <end position="475"/>
    </location>
</feature>
<evidence type="ECO:0000259" key="4">
    <source>
        <dbReference type="Pfam" id="PF02882"/>
    </source>
</evidence>
<dbReference type="GO" id="GO:0004488">
    <property type="term" value="F:methylenetetrahydrofolate dehydrogenase (NADP+) activity"/>
    <property type="evidence" value="ECO:0007669"/>
    <property type="project" value="InterPro"/>
</dbReference>
<dbReference type="InterPro" id="IPR029045">
    <property type="entry name" value="ClpP/crotonase-like_dom_sf"/>
</dbReference>
<evidence type="ECO:0000313" key="6">
    <source>
        <dbReference type="EMBL" id="CAG8687511.1"/>
    </source>
</evidence>
<dbReference type="SUPFAM" id="SSF50486">
    <property type="entry name" value="FMT C-terminal domain-like"/>
    <property type="match status" value="1"/>
</dbReference>